<feature type="transmembrane region" description="Helical" evidence="2">
    <location>
        <begin position="173"/>
        <end position="191"/>
    </location>
</feature>
<gene>
    <name evidence="4" type="ORF">SVIM_LOCUS262598</name>
</gene>
<proteinExistence type="predicted"/>
<organism evidence="4">
    <name type="scientific">Salix viminalis</name>
    <name type="common">Common osier</name>
    <name type="synonym">Basket willow</name>
    <dbReference type="NCBI Taxonomy" id="40686"/>
    <lineage>
        <taxon>Eukaryota</taxon>
        <taxon>Viridiplantae</taxon>
        <taxon>Streptophyta</taxon>
        <taxon>Embryophyta</taxon>
        <taxon>Tracheophyta</taxon>
        <taxon>Spermatophyta</taxon>
        <taxon>Magnoliopsida</taxon>
        <taxon>eudicotyledons</taxon>
        <taxon>Gunneridae</taxon>
        <taxon>Pentapetalae</taxon>
        <taxon>rosids</taxon>
        <taxon>fabids</taxon>
        <taxon>Malpighiales</taxon>
        <taxon>Salicaceae</taxon>
        <taxon>Saliceae</taxon>
        <taxon>Salix</taxon>
    </lineage>
</organism>
<keyword evidence="3" id="KW-0732">Signal</keyword>
<feature type="region of interest" description="Disordered" evidence="1">
    <location>
        <begin position="194"/>
        <end position="235"/>
    </location>
</feature>
<dbReference type="EMBL" id="CAADRP010001596">
    <property type="protein sequence ID" value="VFU43128.1"/>
    <property type="molecule type" value="Genomic_DNA"/>
</dbReference>
<keyword evidence="2" id="KW-0812">Transmembrane</keyword>
<feature type="transmembrane region" description="Helical" evidence="2">
    <location>
        <begin position="134"/>
        <end position="152"/>
    </location>
</feature>
<feature type="compositionally biased region" description="Low complexity" evidence="1">
    <location>
        <begin position="201"/>
        <end position="210"/>
    </location>
</feature>
<feature type="region of interest" description="Disordered" evidence="1">
    <location>
        <begin position="86"/>
        <end position="108"/>
    </location>
</feature>
<evidence type="ECO:0000313" key="4">
    <source>
        <dbReference type="EMBL" id="VFU43128.1"/>
    </source>
</evidence>
<keyword evidence="2" id="KW-0472">Membrane</keyword>
<name>A0A6N2LQH4_SALVM</name>
<feature type="region of interest" description="Disordered" evidence="1">
    <location>
        <begin position="25"/>
        <end position="68"/>
    </location>
</feature>
<feature type="signal peptide" evidence="3">
    <location>
        <begin position="1"/>
        <end position="20"/>
    </location>
</feature>
<protein>
    <submittedName>
        <fullName evidence="4">Uncharacterized protein</fullName>
    </submittedName>
</protein>
<feature type="compositionally biased region" description="Basic and acidic residues" evidence="1">
    <location>
        <begin position="39"/>
        <end position="55"/>
    </location>
</feature>
<sequence length="265" mass="27992">MGYLFLVLLTILCLFASSTSLHDHKPGRLLSDSTASKTDSLKESRLGATAAHEHGISSIGDDSSERSGIAHSSKFTHGSVYEGEHGGAAAGAADTSNGGGDDHGSGAAVVTGAAMNNHTSNDHRNAAGSHHANVMVLPILITTALVALIEVLDRLLEVPFVHQEQGRPKNMGYFFLVLLLMLTSLSLFASSTPVHDHKPQLLSDSTTSKTDSLKERLGATGTHESIGDDSSERSDRVHHVSVYEVNMVGALQMAVAMTTEVERLS</sequence>
<evidence type="ECO:0000256" key="3">
    <source>
        <dbReference type="SAM" id="SignalP"/>
    </source>
</evidence>
<dbReference type="PANTHER" id="PTHR36245">
    <property type="entry name" value="GLYCINE-RICH PROTEIN DOT1-LIKE"/>
    <property type="match status" value="1"/>
</dbReference>
<dbReference type="AlphaFoldDB" id="A0A6N2LQH4"/>
<evidence type="ECO:0000256" key="2">
    <source>
        <dbReference type="SAM" id="Phobius"/>
    </source>
</evidence>
<reference evidence="4" key="1">
    <citation type="submission" date="2019-03" db="EMBL/GenBank/DDBJ databases">
        <authorList>
            <person name="Mank J."/>
            <person name="Almeida P."/>
        </authorList>
    </citation>
    <scope>NUCLEOTIDE SEQUENCE</scope>
    <source>
        <strain evidence="4">78183</strain>
    </source>
</reference>
<accession>A0A6N2LQH4</accession>
<dbReference type="PANTHER" id="PTHR36245:SF7">
    <property type="entry name" value="GLYCINE-RICH PROTEIN"/>
    <property type="match status" value="1"/>
</dbReference>
<evidence type="ECO:0000256" key="1">
    <source>
        <dbReference type="SAM" id="MobiDB-lite"/>
    </source>
</evidence>
<feature type="chain" id="PRO_5026866443" evidence="3">
    <location>
        <begin position="21"/>
        <end position="265"/>
    </location>
</feature>
<keyword evidence="2" id="KW-1133">Transmembrane helix</keyword>